<evidence type="ECO:0000256" key="6">
    <source>
        <dbReference type="ARBA" id="ARBA00023242"/>
    </source>
</evidence>
<keyword evidence="10" id="KW-1185">Reference proteome</keyword>
<dbReference type="EMBL" id="AWTV01000008">
    <property type="protein sequence ID" value="KIH89834.1"/>
    <property type="molecule type" value="Genomic_DNA"/>
</dbReference>
<dbReference type="PANTHER" id="PTHR37534:SF49">
    <property type="entry name" value="LYSINE BIOSYNTHESIS REGULATORY PROTEIN LYS14"/>
    <property type="match status" value="1"/>
</dbReference>
<dbReference type="Pfam" id="PF00172">
    <property type="entry name" value="Zn_clus"/>
    <property type="match status" value="1"/>
</dbReference>
<protein>
    <recommendedName>
        <fullName evidence="8">Zn(2)-C6 fungal-type domain-containing protein</fullName>
    </recommendedName>
</protein>
<dbReference type="GO" id="GO:0000981">
    <property type="term" value="F:DNA-binding transcription factor activity, RNA polymerase II-specific"/>
    <property type="evidence" value="ECO:0007669"/>
    <property type="project" value="InterPro"/>
</dbReference>
<dbReference type="HOGENOM" id="CLU_014019_2_0_1"/>
<keyword evidence="6" id="KW-0539">Nucleus</keyword>
<feature type="compositionally biased region" description="Low complexity" evidence="7">
    <location>
        <begin position="19"/>
        <end position="46"/>
    </location>
</feature>
<dbReference type="PROSITE" id="PS50048">
    <property type="entry name" value="ZN2_CY6_FUNGAL_2"/>
    <property type="match status" value="1"/>
</dbReference>
<dbReference type="SMART" id="SM00066">
    <property type="entry name" value="GAL4"/>
    <property type="match status" value="1"/>
</dbReference>
<dbReference type="PANTHER" id="PTHR37534">
    <property type="entry name" value="TRANSCRIPTIONAL ACTIVATOR PROTEIN UGA3"/>
    <property type="match status" value="1"/>
</dbReference>
<dbReference type="SUPFAM" id="SSF57701">
    <property type="entry name" value="Zn2/Cys6 DNA-binding domain"/>
    <property type="match status" value="1"/>
</dbReference>
<dbReference type="RefSeq" id="XP_040617844.1">
    <property type="nucleotide sequence ID" value="XM_040758575.1"/>
</dbReference>
<keyword evidence="2" id="KW-0862">Zinc</keyword>
<proteinExistence type="predicted"/>
<evidence type="ECO:0000256" key="1">
    <source>
        <dbReference type="ARBA" id="ARBA00004123"/>
    </source>
</evidence>
<reference evidence="9 10" key="1">
    <citation type="journal article" date="2014" name="BMC Genomics">
        <title>Comparative genomics of the major fungal agents of human and animal Sporotrichosis: Sporothrix schenckii and Sporothrix brasiliensis.</title>
        <authorList>
            <person name="Teixeira M.M."/>
            <person name="de Almeida L.G."/>
            <person name="Kubitschek-Barreira P."/>
            <person name="Alves F.L."/>
            <person name="Kioshima E.S."/>
            <person name="Abadio A.K."/>
            <person name="Fernandes L."/>
            <person name="Derengowski L.S."/>
            <person name="Ferreira K.S."/>
            <person name="Souza R.C."/>
            <person name="Ruiz J.C."/>
            <person name="de Andrade N.C."/>
            <person name="Paes H.C."/>
            <person name="Nicola A.M."/>
            <person name="Albuquerque P."/>
            <person name="Gerber A.L."/>
            <person name="Martins V.P."/>
            <person name="Peconick L.D."/>
            <person name="Neto A.V."/>
            <person name="Chaucanez C.B."/>
            <person name="Silva P.A."/>
            <person name="Cunha O.L."/>
            <person name="de Oliveira F.F."/>
            <person name="dos Santos T.C."/>
            <person name="Barros A.L."/>
            <person name="Soares M.A."/>
            <person name="de Oliveira L.M."/>
            <person name="Marini M.M."/>
            <person name="Villalobos-Duno H."/>
            <person name="Cunha M.M."/>
            <person name="de Hoog S."/>
            <person name="da Silveira J.F."/>
            <person name="Henrissat B."/>
            <person name="Nino-Vega G.A."/>
            <person name="Cisalpino P.S."/>
            <person name="Mora-Montes H.M."/>
            <person name="Almeida S.R."/>
            <person name="Stajich J.E."/>
            <person name="Lopes-Bezerra L.M."/>
            <person name="Vasconcelos A.T."/>
            <person name="Felipe M.S."/>
        </authorList>
    </citation>
    <scope>NUCLEOTIDE SEQUENCE [LARGE SCALE GENOMIC DNA]</scope>
    <source>
        <strain evidence="9 10">5110</strain>
    </source>
</reference>
<evidence type="ECO:0000256" key="4">
    <source>
        <dbReference type="ARBA" id="ARBA00023125"/>
    </source>
</evidence>
<evidence type="ECO:0000313" key="10">
    <source>
        <dbReference type="Proteomes" id="UP000031575"/>
    </source>
</evidence>
<evidence type="ECO:0000256" key="5">
    <source>
        <dbReference type="ARBA" id="ARBA00023163"/>
    </source>
</evidence>
<feature type="region of interest" description="Disordered" evidence="7">
    <location>
        <begin position="102"/>
        <end position="187"/>
    </location>
</feature>
<evidence type="ECO:0000256" key="3">
    <source>
        <dbReference type="ARBA" id="ARBA00023015"/>
    </source>
</evidence>
<dbReference type="InterPro" id="IPR021858">
    <property type="entry name" value="Fun_TF"/>
</dbReference>
<evidence type="ECO:0000256" key="7">
    <source>
        <dbReference type="SAM" id="MobiDB-lite"/>
    </source>
</evidence>
<dbReference type="Proteomes" id="UP000031575">
    <property type="component" value="Unassembled WGS sequence"/>
</dbReference>
<dbReference type="GO" id="GO:0000976">
    <property type="term" value="F:transcription cis-regulatory region binding"/>
    <property type="evidence" value="ECO:0007669"/>
    <property type="project" value="TreeGrafter"/>
</dbReference>
<dbReference type="OrthoDB" id="648861at2759"/>
<dbReference type="Pfam" id="PF11951">
    <property type="entry name" value="Fungal_trans_2"/>
    <property type="match status" value="1"/>
</dbReference>
<dbReference type="GO" id="GO:0008270">
    <property type="term" value="F:zinc ion binding"/>
    <property type="evidence" value="ECO:0007669"/>
    <property type="project" value="InterPro"/>
</dbReference>
<accession>A0A0C2ETK0</accession>
<evidence type="ECO:0000259" key="8">
    <source>
        <dbReference type="PROSITE" id="PS50048"/>
    </source>
</evidence>
<dbReference type="PROSITE" id="PS00463">
    <property type="entry name" value="ZN2_CY6_FUNGAL_1"/>
    <property type="match status" value="1"/>
</dbReference>
<comment type="caution">
    <text evidence="9">The sequence shown here is derived from an EMBL/GenBank/DDBJ whole genome shotgun (WGS) entry which is preliminary data.</text>
</comment>
<feature type="domain" description="Zn(2)-C6 fungal-type" evidence="8">
    <location>
        <begin position="55"/>
        <end position="85"/>
    </location>
</feature>
<feature type="compositionally biased region" description="Low complexity" evidence="7">
    <location>
        <begin position="475"/>
        <end position="506"/>
    </location>
</feature>
<sequence length="756" mass="80478">MASQPLLPRARGGPGANASNSDPRNSNHNNNNNDNDNGNTTTTATDAARRRSRNGCLTCKRRKVRCNEQRPRCYHCQRLRFDCVWKETPGAAMSISQAHSAMPSSLAVQPQTQPRTLPQAQAQSQVQAQSHGETSPSRSDTADGAQPPPGPASGPSGPGTGTGTGTGTGAGTGPGTGSDQSPSSGLFDFAQSIVDGTLDLSSFQDIYFPPVNLNDFSMPMAGVEPHPHDQHQQTQEWLLAPAPTQSPEQTTTHAVANNAAAAAAATGPLEMLPPQLPDVDLTLNLPPILDPIENGPKCASVKALFHRMATASPMFRAALSAFATIQATTTAARVQYKQYYDQAAAALAERLDEGWHGGDRTGTNTSSSTGKHGDMRHILATIFFLTYINMLTGQLDMACDNLEKAHQTLQRAGGVCALGAVEQRIVSWLRLLDARTASAGGPGLLVNDTSGIIYPLTPSTASESAENMDRGGGPSTTETGSMSTNGMSGNSNNNNSSSSSGSSSNTETATAHEVIYEMLCQPGIVFYQEVQTISVRITRIAHAHRSRGSVEDETEVMAIAATILKDLASLYARRPAIMDAAVRASETSGGNSSESLTSLLSPSLSSDIVRAYQTYMASFYACYIHLHRVAHRHLARSQSVLTAMDKIKTMVHAMVADDGERGGGKDGGSEDGGGGGGGQIMVNMLWPLFLWGSEEDDADECRWILKTIRSLHHLVTNANMTANVLQEIQTRQQEAGWRVDIRSVCLELFNTTFAIV</sequence>
<dbReference type="GeneID" id="63673496"/>
<dbReference type="AlphaFoldDB" id="A0A0C2ETK0"/>
<name>A0A0C2ETK0_9PEZI</name>
<organism evidence="9 10">
    <name type="scientific">Sporothrix brasiliensis 5110</name>
    <dbReference type="NCBI Taxonomy" id="1398154"/>
    <lineage>
        <taxon>Eukaryota</taxon>
        <taxon>Fungi</taxon>
        <taxon>Dikarya</taxon>
        <taxon>Ascomycota</taxon>
        <taxon>Pezizomycotina</taxon>
        <taxon>Sordariomycetes</taxon>
        <taxon>Sordariomycetidae</taxon>
        <taxon>Ophiostomatales</taxon>
        <taxon>Ophiostomataceae</taxon>
        <taxon>Sporothrix</taxon>
    </lineage>
</organism>
<evidence type="ECO:0000256" key="2">
    <source>
        <dbReference type="ARBA" id="ARBA00022833"/>
    </source>
</evidence>
<dbReference type="GO" id="GO:0045944">
    <property type="term" value="P:positive regulation of transcription by RNA polymerase II"/>
    <property type="evidence" value="ECO:0007669"/>
    <property type="project" value="TreeGrafter"/>
</dbReference>
<dbReference type="GO" id="GO:0005634">
    <property type="term" value="C:nucleus"/>
    <property type="evidence" value="ECO:0007669"/>
    <property type="project" value="UniProtKB-SubCell"/>
</dbReference>
<keyword evidence="4" id="KW-0238">DNA-binding</keyword>
<feature type="region of interest" description="Disordered" evidence="7">
    <location>
        <begin position="457"/>
        <end position="506"/>
    </location>
</feature>
<keyword evidence="5" id="KW-0804">Transcription</keyword>
<dbReference type="CDD" id="cd00067">
    <property type="entry name" value="GAL4"/>
    <property type="match status" value="1"/>
</dbReference>
<dbReference type="InterPro" id="IPR036864">
    <property type="entry name" value="Zn2-C6_fun-type_DNA-bd_sf"/>
</dbReference>
<feature type="compositionally biased region" description="Gly residues" evidence="7">
    <location>
        <begin position="156"/>
        <end position="176"/>
    </location>
</feature>
<feature type="region of interest" description="Disordered" evidence="7">
    <location>
        <begin position="1"/>
        <end position="51"/>
    </location>
</feature>
<comment type="subcellular location">
    <subcellularLocation>
        <location evidence="1">Nucleus</location>
    </subcellularLocation>
</comment>
<feature type="compositionally biased region" description="Polar residues" evidence="7">
    <location>
        <begin position="102"/>
        <end position="118"/>
    </location>
</feature>
<keyword evidence="3" id="KW-0805">Transcription regulation</keyword>
<dbReference type="VEuPathDB" id="FungiDB:SPBR_00256"/>
<dbReference type="InterPro" id="IPR001138">
    <property type="entry name" value="Zn2Cys6_DnaBD"/>
</dbReference>
<feature type="compositionally biased region" description="Low complexity" evidence="7">
    <location>
        <begin position="119"/>
        <end position="130"/>
    </location>
</feature>
<gene>
    <name evidence="9" type="ORF">SPBR_00256</name>
</gene>
<evidence type="ECO:0000313" key="9">
    <source>
        <dbReference type="EMBL" id="KIH89834.1"/>
    </source>
</evidence>
<dbReference type="Gene3D" id="4.10.240.10">
    <property type="entry name" value="Zn(2)-C6 fungal-type DNA-binding domain"/>
    <property type="match status" value="1"/>
</dbReference>